<dbReference type="EMBL" id="AMGV01000051">
    <property type="protein sequence ID" value="KEF50883.1"/>
    <property type="molecule type" value="Genomic_DNA"/>
</dbReference>
<dbReference type="GeneID" id="25287955"/>
<evidence type="ECO:0008006" key="6">
    <source>
        <dbReference type="Google" id="ProtNLM"/>
    </source>
</evidence>
<dbReference type="Proteomes" id="UP000027920">
    <property type="component" value="Unassembled WGS sequence"/>
</dbReference>
<dbReference type="OrthoDB" id="47375at2759"/>
<dbReference type="RefSeq" id="XP_013253473.1">
    <property type="nucleotide sequence ID" value="XM_013398019.1"/>
</dbReference>
<dbReference type="CDD" id="cd06532">
    <property type="entry name" value="Glyco_transf_25"/>
    <property type="match status" value="1"/>
</dbReference>
<dbReference type="PANTHER" id="PTHR10730">
    <property type="entry name" value="PROCOLLAGEN-LYSINE,2-OXOGLUTARATE 5-DIOXYGENASE/GLYCOSYLTRANSFERASE 25 FAMILY MEMBER"/>
    <property type="match status" value="1"/>
</dbReference>
<comment type="similarity">
    <text evidence="1">Belongs to the glycosyltransferase 25 family.</text>
</comment>
<keyword evidence="3" id="KW-0808">Transferase</keyword>
<dbReference type="InterPro" id="IPR050757">
    <property type="entry name" value="Collagen_mod_GT25"/>
</dbReference>
<evidence type="ECO:0000256" key="3">
    <source>
        <dbReference type="ARBA" id="ARBA00022679"/>
    </source>
</evidence>
<reference evidence="4 5" key="1">
    <citation type="submission" date="2013-03" db="EMBL/GenBank/DDBJ databases">
        <title>The Genome Sequence of Exophiala aquamarina CBS 119918.</title>
        <authorList>
            <consortium name="The Broad Institute Genomics Platform"/>
            <person name="Cuomo C."/>
            <person name="de Hoog S."/>
            <person name="Gorbushina A."/>
            <person name="Walker B."/>
            <person name="Young S.K."/>
            <person name="Zeng Q."/>
            <person name="Gargeya S."/>
            <person name="Fitzgerald M."/>
            <person name="Haas B."/>
            <person name="Abouelleil A."/>
            <person name="Allen A.W."/>
            <person name="Alvarado L."/>
            <person name="Arachchi H.M."/>
            <person name="Berlin A.M."/>
            <person name="Chapman S.B."/>
            <person name="Gainer-Dewar J."/>
            <person name="Goldberg J."/>
            <person name="Griggs A."/>
            <person name="Gujja S."/>
            <person name="Hansen M."/>
            <person name="Howarth C."/>
            <person name="Imamovic A."/>
            <person name="Ireland A."/>
            <person name="Larimer J."/>
            <person name="McCowan C."/>
            <person name="Murphy C."/>
            <person name="Pearson M."/>
            <person name="Poon T.W."/>
            <person name="Priest M."/>
            <person name="Roberts A."/>
            <person name="Saif S."/>
            <person name="Shea T."/>
            <person name="Sisk P."/>
            <person name="Sykes S."/>
            <person name="Wortman J."/>
            <person name="Nusbaum C."/>
            <person name="Birren B."/>
        </authorList>
    </citation>
    <scope>NUCLEOTIDE SEQUENCE [LARGE SCALE GENOMIC DNA]</scope>
    <source>
        <strain evidence="4 5">CBS 119918</strain>
    </source>
</reference>
<dbReference type="VEuPathDB" id="FungiDB:A1O9_13064"/>
<keyword evidence="2" id="KW-0328">Glycosyltransferase</keyword>
<evidence type="ECO:0000256" key="2">
    <source>
        <dbReference type="ARBA" id="ARBA00022676"/>
    </source>
</evidence>
<keyword evidence="5" id="KW-1185">Reference proteome</keyword>
<organism evidence="4 5">
    <name type="scientific">Exophiala aquamarina CBS 119918</name>
    <dbReference type="NCBI Taxonomy" id="1182545"/>
    <lineage>
        <taxon>Eukaryota</taxon>
        <taxon>Fungi</taxon>
        <taxon>Dikarya</taxon>
        <taxon>Ascomycota</taxon>
        <taxon>Pezizomycotina</taxon>
        <taxon>Eurotiomycetes</taxon>
        <taxon>Chaetothyriomycetidae</taxon>
        <taxon>Chaetothyriales</taxon>
        <taxon>Herpotrichiellaceae</taxon>
        <taxon>Exophiala</taxon>
    </lineage>
</organism>
<dbReference type="PANTHER" id="PTHR10730:SF53">
    <property type="entry name" value="GLYCOSYLTRANSFERASE 25 FAMILY MEMBER"/>
    <property type="match status" value="1"/>
</dbReference>
<proteinExistence type="inferred from homology"/>
<dbReference type="GO" id="GO:0016740">
    <property type="term" value="F:transferase activity"/>
    <property type="evidence" value="ECO:0007669"/>
    <property type="project" value="UniProtKB-KW"/>
</dbReference>
<gene>
    <name evidence="4" type="ORF">A1O9_13064</name>
</gene>
<comment type="caution">
    <text evidence="4">The sequence shown here is derived from an EMBL/GenBank/DDBJ whole genome shotgun (WGS) entry which is preliminary data.</text>
</comment>
<sequence length="298" mass="33252">MQAALSSFSYTEIDGVDGHTVPVKALPHTPAVVGCWRAHMNVLQKIVHENIATALVFEDDADWDVSLKQQLVQFARGSRVMINTTTTHPTCSPYGDNWDMLWIGNCGTGSRDEDHRRVFVIPRDPTAEPLQYRDDMYETPNMSRWEGGLQGDHQTRIVFPSSKGVCTAAYGISQQGARKALHYMGMVPYNHPVDLGFADLCAHDRYAYMCVSVFPPLIGFSRPAGHQSKNSDIEYGDELSGPVEDARSQHVVFSVRLNMERLLRGETVFESQFPDVTGQQMHIQDIGSAVGHVEIMPE</sequence>
<evidence type="ECO:0000256" key="1">
    <source>
        <dbReference type="ARBA" id="ARBA00006721"/>
    </source>
</evidence>
<protein>
    <recommendedName>
        <fullName evidence="6">Glycosyltransferase family 25 protein</fullName>
    </recommendedName>
</protein>
<accession>A0A072NV23</accession>
<dbReference type="AlphaFoldDB" id="A0A072NV23"/>
<evidence type="ECO:0000313" key="4">
    <source>
        <dbReference type="EMBL" id="KEF50883.1"/>
    </source>
</evidence>
<dbReference type="HOGENOM" id="CLU_032992_1_1_1"/>
<name>A0A072NV23_9EURO</name>
<dbReference type="InterPro" id="IPR002654">
    <property type="entry name" value="Glyco_trans_25"/>
</dbReference>
<evidence type="ECO:0000313" key="5">
    <source>
        <dbReference type="Proteomes" id="UP000027920"/>
    </source>
</evidence>